<gene>
    <name evidence="1" type="ORF">A245_39246</name>
</gene>
<dbReference type="Proteomes" id="UP000018849">
    <property type="component" value="Unassembled WGS sequence"/>
</dbReference>
<evidence type="ECO:0000313" key="1">
    <source>
        <dbReference type="EMBL" id="EPN38021.1"/>
    </source>
</evidence>
<reference evidence="1 2" key="1">
    <citation type="journal article" date="2013" name="PLoS Pathog.">
        <title>Genomic analysis of the Kiwifruit pathogen Pseudomonas syringae pv. actinidiae provides insight into the origins of an emergent plant disease.</title>
        <authorList>
            <person name="McCann H.C."/>
            <person name="Rikkerink E.H."/>
            <person name="Bertels F."/>
            <person name="Fiers M."/>
            <person name="Lu A."/>
            <person name="Rees-George J."/>
            <person name="Andersen M.T."/>
            <person name="Gleave A.P."/>
            <person name="Haubold B."/>
            <person name="Wohlers M.W."/>
            <person name="Guttman D.S."/>
            <person name="Wang P.W."/>
            <person name="Straub C."/>
            <person name="Vanneste J.L."/>
            <person name="Rainey P.B."/>
            <person name="Templeton M.D."/>
        </authorList>
    </citation>
    <scope>NUCLEOTIDE SEQUENCE [LARGE SCALE GENOMIC DNA]</scope>
    <source>
        <strain evidence="1 2">ICMP 19096</strain>
    </source>
</reference>
<protein>
    <submittedName>
        <fullName evidence="1">Adenylate cyclase</fullName>
    </submittedName>
</protein>
<sequence>MLGEEATSLQLSRYQQQPEDLAEQLPRIERIQAWLHWARGALDLPELDRLYGELRKLEELAHLDISDEILDARVQQAITVFQSRAWKTLLRL</sequence>
<dbReference type="AlphaFoldDB" id="A0A656JMJ4"/>
<name>A0A656JMJ4_PSESF</name>
<comment type="caution">
    <text evidence="1">The sequence shown here is derived from an EMBL/GenBank/DDBJ whole genome shotgun (WGS) entry which is preliminary data.</text>
</comment>
<evidence type="ECO:0000313" key="2">
    <source>
        <dbReference type="Proteomes" id="UP000018849"/>
    </source>
</evidence>
<accession>A0A656JMJ4</accession>
<proteinExistence type="predicted"/>
<organism evidence="1 2">
    <name type="scientific">Pseudomonas syringae pv. actinidiae ICMP 19096</name>
    <dbReference type="NCBI Taxonomy" id="1194405"/>
    <lineage>
        <taxon>Bacteria</taxon>
        <taxon>Pseudomonadati</taxon>
        <taxon>Pseudomonadota</taxon>
        <taxon>Gammaproteobacteria</taxon>
        <taxon>Pseudomonadales</taxon>
        <taxon>Pseudomonadaceae</taxon>
        <taxon>Pseudomonas</taxon>
        <taxon>Pseudomonas syringae</taxon>
    </lineage>
</organism>
<dbReference type="EMBL" id="AOKF01003325">
    <property type="protein sequence ID" value="EPN38021.1"/>
    <property type="molecule type" value="Genomic_DNA"/>
</dbReference>